<sequence>MQPGRGQIIAAVILFVVGMGGVMQIRINTADDAYTNARREDLIQLLDGLGSESRRLESEIADLERTRAELQSGADTQAVARTEAQQRTEELAILAGTAPAEGPGIRMRIADPAGKVDADVLLDAVEEMRDAGAEVIEVNDSVRVVASTWFGTGPEGLLVDGVPVSRPLTFEVIGDPHSLEEAARFRGGLVSEITGPGIGGQVQIDQEDRVVVESLHAARENQYAQPASPPPTPR</sequence>
<dbReference type="PANTHER" id="PTHR37313:SF2">
    <property type="entry name" value="UPF0749 PROTEIN YLXX"/>
    <property type="match status" value="1"/>
</dbReference>
<evidence type="ECO:0000313" key="6">
    <source>
        <dbReference type="Proteomes" id="UP000758168"/>
    </source>
</evidence>
<keyword evidence="6" id="KW-1185">Reference proteome</keyword>
<evidence type="ECO:0000313" key="5">
    <source>
        <dbReference type="EMBL" id="MBP2415211.1"/>
    </source>
</evidence>
<proteinExistence type="inferred from homology"/>
<accession>A0ABS4Z2D7</accession>
<feature type="region of interest" description="Disordered" evidence="3">
    <location>
        <begin position="215"/>
        <end position="234"/>
    </location>
</feature>
<evidence type="ECO:0000256" key="4">
    <source>
        <dbReference type="SAM" id="Phobius"/>
    </source>
</evidence>
<evidence type="ECO:0000256" key="3">
    <source>
        <dbReference type="SAM" id="MobiDB-lite"/>
    </source>
</evidence>
<reference evidence="5 6" key="1">
    <citation type="submission" date="2021-03" db="EMBL/GenBank/DDBJ databases">
        <title>Sequencing the genomes of 1000 actinobacteria strains.</title>
        <authorList>
            <person name="Klenk H.-P."/>
        </authorList>
    </citation>
    <scope>NUCLEOTIDE SEQUENCE [LARGE SCALE GENOMIC DNA]</scope>
    <source>
        <strain evidence="5 6">DSM 12936</strain>
    </source>
</reference>
<feature type="transmembrane region" description="Helical" evidence="4">
    <location>
        <begin position="6"/>
        <end position="25"/>
    </location>
</feature>
<dbReference type="Pfam" id="PF05949">
    <property type="entry name" value="DUF881"/>
    <property type="match status" value="1"/>
</dbReference>
<dbReference type="Gene3D" id="3.30.70.1880">
    <property type="entry name" value="Protein of unknown function DUF881"/>
    <property type="match status" value="1"/>
</dbReference>
<evidence type="ECO:0000256" key="1">
    <source>
        <dbReference type="ARBA" id="ARBA00009108"/>
    </source>
</evidence>
<keyword evidence="4" id="KW-0472">Membrane</keyword>
<evidence type="ECO:0000256" key="2">
    <source>
        <dbReference type="SAM" id="Coils"/>
    </source>
</evidence>
<keyword evidence="2" id="KW-0175">Coiled coil</keyword>
<dbReference type="RefSeq" id="WP_307803688.1">
    <property type="nucleotide sequence ID" value="NZ_BAAAMH010000008.1"/>
</dbReference>
<dbReference type="PANTHER" id="PTHR37313">
    <property type="entry name" value="UPF0749 PROTEIN RV1825"/>
    <property type="match status" value="1"/>
</dbReference>
<keyword evidence="4" id="KW-0812">Transmembrane</keyword>
<dbReference type="Proteomes" id="UP000758168">
    <property type="component" value="Unassembled WGS sequence"/>
</dbReference>
<organism evidence="5 6">
    <name type="scientific">Microlunatus capsulatus</name>
    <dbReference type="NCBI Taxonomy" id="99117"/>
    <lineage>
        <taxon>Bacteria</taxon>
        <taxon>Bacillati</taxon>
        <taxon>Actinomycetota</taxon>
        <taxon>Actinomycetes</taxon>
        <taxon>Propionibacteriales</taxon>
        <taxon>Propionibacteriaceae</taxon>
        <taxon>Microlunatus</taxon>
    </lineage>
</organism>
<comment type="similarity">
    <text evidence="1">Belongs to the UPF0749 family.</text>
</comment>
<protein>
    <submittedName>
        <fullName evidence="5">Uncharacterized protein YlxW (UPF0749 family)</fullName>
    </submittedName>
</protein>
<dbReference type="EMBL" id="JAGIOB010000001">
    <property type="protein sequence ID" value="MBP2415211.1"/>
    <property type="molecule type" value="Genomic_DNA"/>
</dbReference>
<comment type="caution">
    <text evidence="5">The sequence shown here is derived from an EMBL/GenBank/DDBJ whole genome shotgun (WGS) entry which is preliminary data.</text>
</comment>
<dbReference type="InterPro" id="IPR010273">
    <property type="entry name" value="DUF881"/>
</dbReference>
<name>A0ABS4Z2D7_9ACTN</name>
<gene>
    <name evidence="5" type="ORF">JOF54_000133</name>
</gene>
<keyword evidence="4" id="KW-1133">Transmembrane helix</keyword>
<feature type="coiled-coil region" evidence="2">
    <location>
        <begin position="46"/>
        <end position="73"/>
    </location>
</feature>